<keyword evidence="3" id="KW-1185">Reference proteome</keyword>
<comment type="caution">
    <text evidence="2">The sequence shown here is derived from an EMBL/GenBank/DDBJ whole genome shotgun (WGS) entry which is preliminary data.</text>
</comment>
<feature type="region of interest" description="Disordered" evidence="1">
    <location>
        <begin position="240"/>
        <end position="260"/>
    </location>
</feature>
<accession>A0A8H4X8D5</accession>
<gene>
    <name evidence="2" type="ORF">FSARC_6515</name>
</gene>
<dbReference type="Proteomes" id="UP000622797">
    <property type="component" value="Unassembled WGS sequence"/>
</dbReference>
<reference evidence="2" key="2">
    <citation type="submission" date="2020-05" db="EMBL/GenBank/DDBJ databases">
        <authorList>
            <person name="Kim H.-S."/>
            <person name="Proctor R.H."/>
            <person name="Brown D.W."/>
        </authorList>
    </citation>
    <scope>NUCLEOTIDE SEQUENCE</scope>
    <source>
        <strain evidence="2">NRRL 20472</strain>
    </source>
</reference>
<sequence length="260" mass="30332">MPPSSNLEVTRDSRARQTLTLHQSQNPSKAKKTQESPAKASAPSPTERPYDSLPRLKLSDLEFEYDHSQLRDPRPTPGRERKPHYTEFDLSEEFLSQFYIPKNKNPRNDPTHFSYDLHKCHNKGPNGTPSYDVAGFQLDYKKVEKWMKPVSYNKKSIVNGMTRRLEKDAQEEKDLFEIFFVGGKGPDKDASGSKVKDYIKDHISKDLGVPWHMIDSKRARKWEEQGFKQVKANEWWHEPNAEEKKRMSKMHEGADLRKFL</sequence>
<reference evidence="2" key="1">
    <citation type="journal article" date="2020" name="BMC Genomics">
        <title>Correction to: Identification and distribution of gene clusters required for synthesis of sphingolipid metabolism inhibitors in diverse species of the filamentous fungus Fusarium.</title>
        <authorList>
            <person name="Kim H.S."/>
            <person name="Lohmar J.M."/>
            <person name="Busman M."/>
            <person name="Brown D.W."/>
            <person name="Naumann T.A."/>
            <person name="Divon H.H."/>
            <person name="Lysoe E."/>
            <person name="Uhlig S."/>
            <person name="Proctor R.H."/>
        </authorList>
    </citation>
    <scope>NUCLEOTIDE SEQUENCE</scope>
    <source>
        <strain evidence="2">NRRL 20472</strain>
    </source>
</reference>
<dbReference type="EMBL" id="JABEXW010000331">
    <property type="protein sequence ID" value="KAF4965732.1"/>
    <property type="molecule type" value="Genomic_DNA"/>
</dbReference>
<feature type="compositionally biased region" description="Basic and acidic residues" evidence="1">
    <location>
        <begin position="57"/>
        <end position="85"/>
    </location>
</feature>
<evidence type="ECO:0000313" key="3">
    <source>
        <dbReference type="Proteomes" id="UP000622797"/>
    </source>
</evidence>
<dbReference type="OrthoDB" id="197676at2759"/>
<name>A0A8H4X8D5_9HYPO</name>
<feature type="compositionally biased region" description="Polar residues" evidence="1">
    <location>
        <begin position="16"/>
        <end position="28"/>
    </location>
</feature>
<protein>
    <submittedName>
        <fullName evidence="2">Uncharacterized protein</fullName>
    </submittedName>
</protein>
<feature type="region of interest" description="Disordered" evidence="1">
    <location>
        <begin position="1"/>
        <end position="85"/>
    </location>
</feature>
<dbReference type="AlphaFoldDB" id="A0A8H4X8D5"/>
<organism evidence="2 3">
    <name type="scientific">Fusarium sarcochroum</name>
    <dbReference type="NCBI Taxonomy" id="1208366"/>
    <lineage>
        <taxon>Eukaryota</taxon>
        <taxon>Fungi</taxon>
        <taxon>Dikarya</taxon>
        <taxon>Ascomycota</taxon>
        <taxon>Pezizomycotina</taxon>
        <taxon>Sordariomycetes</taxon>
        <taxon>Hypocreomycetidae</taxon>
        <taxon>Hypocreales</taxon>
        <taxon>Nectriaceae</taxon>
        <taxon>Fusarium</taxon>
        <taxon>Fusarium lateritium species complex</taxon>
    </lineage>
</organism>
<proteinExistence type="predicted"/>
<evidence type="ECO:0000313" key="2">
    <source>
        <dbReference type="EMBL" id="KAF4965732.1"/>
    </source>
</evidence>
<evidence type="ECO:0000256" key="1">
    <source>
        <dbReference type="SAM" id="MobiDB-lite"/>
    </source>
</evidence>